<organism evidence="2">
    <name type="scientific">marine sediment metagenome</name>
    <dbReference type="NCBI Taxonomy" id="412755"/>
    <lineage>
        <taxon>unclassified sequences</taxon>
        <taxon>metagenomes</taxon>
        <taxon>ecological metagenomes</taxon>
    </lineage>
</organism>
<dbReference type="GO" id="GO:0004518">
    <property type="term" value="F:nuclease activity"/>
    <property type="evidence" value="ECO:0007669"/>
    <property type="project" value="InterPro"/>
</dbReference>
<dbReference type="AlphaFoldDB" id="A0A0F9G800"/>
<feature type="non-terminal residue" evidence="2">
    <location>
        <position position="1"/>
    </location>
</feature>
<protein>
    <recommendedName>
        <fullName evidence="1">ERCC4 domain-containing protein</fullName>
    </recommendedName>
</protein>
<sequence>GYTVTRRTMLVGDWGWDLRPESFLGKRGYIEVLVERKTLADLRDTERLIRQLKGAAMLTASRDWDRKVFFVVLIEHRFDTDRKRRWSDKAVQMAKLSLQLDSDVYVTECAENGIADGIDNLYQWSNKAKHQLGGETDNADE</sequence>
<dbReference type="Pfam" id="PF02732">
    <property type="entry name" value="ERCC4"/>
    <property type="match status" value="1"/>
</dbReference>
<dbReference type="InterPro" id="IPR006166">
    <property type="entry name" value="ERCC4_domain"/>
</dbReference>
<proteinExistence type="predicted"/>
<evidence type="ECO:0000259" key="1">
    <source>
        <dbReference type="Pfam" id="PF02732"/>
    </source>
</evidence>
<dbReference type="SUPFAM" id="SSF52980">
    <property type="entry name" value="Restriction endonuclease-like"/>
    <property type="match status" value="1"/>
</dbReference>
<gene>
    <name evidence="2" type="ORF">LCGC14_1943600</name>
</gene>
<dbReference type="GO" id="GO:0006259">
    <property type="term" value="P:DNA metabolic process"/>
    <property type="evidence" value="ECO:0007669"/>
    <property type="project" value="UniProtKB-ARBA"/>
</dbReference>
<name>A0A0F9G800_9ZZZZ</name>
<dbReference type="Gene3D" id="3.40.50.10130">
    <property type="match status" value="1"/>
</dbReference>
<accession>A0A0F9G800</accession>
<reference evidence="2" key="1">
    <citation type="journal article" date="2015" name="Nature">
        <title>Complex archaea that bridge the gap between prokaryotes and eukaryotes.</title>
        <authorList>
            <person name="Spang A."/>
            <person name="Saw J.H."/>
            <person name="Jorgensen S.L."/>
            <person name="Zaremba-Niedzwiedzka K."/>
            <person name="Martijn J."/>
            <person name="Lind A.E."/>
            <person name="van Eijk R."/>
            <person name="Schleper C."/>
            <person name="Guy L."/>
            <person name="Ettema T.J."/>
        </authorList>
    </citation>
    <scope>NUCLEOTIDE SEQUENCE</scope>
</reference>
<comment type="caution">
    <text evidence="2">The sequence shown here is derived from an EMBL/GenBank/DDBJ whole genome shotgun (WGS) entry which is preliminary data.</text>
</comment>
<dbReference type="InterPro" id="IPR011335">
    <property type="entry name" value="Restrct_endonuc-II-like"/>
</dbReference>
<dbReference type="EMBL" id="LAZR01021083">
    <property type="protein sequence ID" value="KKL86546.1"/>
    <property type="molecule type" value="Genomic_DNA"/>
</dbReference>
<dbReference type="GO" id="GO:0003677">
    <property type="term" value="F:DNA binding"/>
    <property type="evidence" value="ECO:0007669"/>
    <property type="project" value="InterPro"/>
</dbReference>
<evidence type="ECO:0000313" key="2">
    <source>
        <dbReference type="EMBL" id="KKL86546.1"/>
    </source>
</evidence>
<feature type="domain" description="ERCC4" evidence="1">
    <location>
        <begin position="1"/>
        <end position="109"/>
    </location>
</feature>